<dbReference type="InterPro" id="IPR002078">
    <property type="entry name" value="Sigma_54_int"/>
</dbReference>
<dbReference type="InterPro" id="IPR003593">
    <property type="entry name" value="AAA+_ATPase"/>
</dbReference>
<dbReference type="PROSITE" id="PS50110">
    <property type="entry name" value="RESPONSE_REGULATORY"/>
    <property type="match status" value="1"/>
</dbReference>
<dbReference type="FunFam" id="3.40.50.2300:FF:000018">
    <property type="entry name" value="DNA-binding transcriptional regulator NtrC"/>
    <property type="match status" value="1"/>
</dbReference>
<evidence type="ECO:0000313" key="13">
    <source>
        <dbReference type="Proteomes" id="UP000031258"/>
    </source>
</evidence>
<keyword evidence="7" id="KW-0010">Activator</keyword>
<dbReference type="GO" id="GO:0005524">
    <property type="term" value="F:ATP binding"/>
    <property type="evidence" value="ECO:0007669"/>
    <property type="project" value="UniProtKB-KW"/>
</dbReference>
<gene>
    <name evidence="12" type="primary">ntrX_2</name>
    <name evidence="12" type="ORF">NF27_CG00960</name>
</gene>
<evidence type="ECO:0000256" key="6">
    <source>
        <dbReference type="ARBA" id="ARBA00023015"/>
    </source>
</evidence>
<feature type="domain" description="Response regulatory" evidence="11">
    <location>
        <begin position="3"/>
        <end position="120"/>
    </location>
</feature>
<evidence type="ECO:0000256" key="4">
    <source>
        <dbReference type="ARBA" id="ARBA00022840"/>
    </source>
</evidence>
<proteinExistence type="predicted"/>
<dbReference type="Pfam" id="PF00072">
    <property type="entry name" value="Response_reg"/>
    <property type="match status" value="1"/>
</dbReference>
<keyword evidence="4" id="KW-0067">ATP-binding</keyword>
<dbReference type="InterPro" id="IPR001789">
    <property type="entry name" value="Sig_transdc_resp-reg_receiver"/>
</dbReference>
<keyword evidence="13" id="KW-1185">Reference proteome</keyword>
<dbReference type="GO" id="GO:0043565">
    <property type="term" value="F:sequence-specific DNA binding"/>
    <property type="evidence" value="ECO:0007669"/>
    <property type="project" value="InterPro"/>
</dbReference>
<dbReference type="GO" id="GO:0006355">
    <property type="term" value="P:regulation of DNA-templated transcription"/>
    <property type="evidence" value="ECO:0007669"/>
    <property type="project" value="InterPro"/>
</dbReference>
<dbReference type="Pfam" id="PF02954">
    <property type="entry name" value="HTH_8"/>
    <property type="match status" value="1"/>
</dbReference>
<dbReference type="PROSITE" id="PS00688">
    <property type="entry name" value="SIGMA54_INTERACT_3"/>
    <property type="match status" value="1"/>
</dbReference>
<evidence type="ECO:0000259" key="11">
    <source>
        <dbReference type="PROSITE" id="PS50110"/>
    </source>
</evidence>
<keyword evidence="3" id="KW-0547">Nucleotide-binding</keyword>
<keyword evidence="6" id="KW-0805">Transcription regulation</keyword>
<dbReference type="Gene3D" id="3.40.50.300">
    <property type="entry name" value="P-loop containing nucleotide triphosphate hydrolases"/>
    <property type="match status" value="1"/>
</dbReference>
<evidence type="ECO:0000256" key="3">
    <source>
        <dbReference type="ARBA" id="ARBA00022741"/>
    </source>
</evidence>
<accession>A0A0C1N0S2</accession>
<dbReference type="GO" id="GO:0000160">
    <property type="term" value="P:phosphorelay signal transduction system"/>
    <property type="evidence" value="ECO:0007669"/>
    <property type="project" value="UniProtKB-KW"/>
</dbReference>
<keyword evidence="8" id="KW-0804">Transcription</keyword>
<dbReference type="InterPro" id="IPR009057">
    <property type="entry name" value="Homeodomain-like_sf"/>
</dbReference>
<evidence type="ECO:0000256" key="5">
    <source>
        <dbReference type="ARBA" id="ARBA00023012"/>
    </source>
</evidence>
<comment type="caution">
    <text evidence="12">The sequence shown here is derived from an EMBL/GenBank/DDBJ whole genome shotgun (WGS) entry which is preliminary data.</text>
</comment>
<sequence length="465" mass="52115">MAHILIVDDEADIRELVADILKDEGYHPLCASSASETIQCFENNELPSAVVLDIWLEGSEMDGIGILKYIKSNHPTIPVIMISGHGNIETAVQTIRHGAYDFIEKPFKAEKLIIMVNRAIEASRLAQENKVLKSQEKLVGELIGTSKAIQQLKTAALMAAPSNSRIIITGEPGSGKEVLARLIHDSSKRAKKPFCILHASNLSEEQLEVELFGTENKNMKKAGLLEKADHGTLYIDEISEMPVATQGKLLKFLQTQTFQKIGGSKDLKPDVRIIAASSKNLEEEISSGKFNQSLYYRLNVVPLKVPPLTERKEDIKHIAEHFLKSFSQSLGVPYKTLTQEALTLMSAYDWPGNLRQLSNVVEWLYIMTPDNVKEITADILPQEVVQAVNGKHKNLNPVNSDILSKELKKARELFEKEYLYAQLNRFSWNISKTADFIGMDRTALHRKIKSLNIKMSLPVEDESEE</sequence>
<dbReference type="PANTHER" id="PTHR32071">
    <property type="entry name" value="TRANSCRIPTIONAL REGULATORY PROTEIN"/>
    <property type="match status" value="1"/>
</dbReference>
<dbReference type="OrthoDB" id="9802388at2"/>
<dbReference type="CDD" id="cd17550">
    <property type="entry name" value="REC_NtrX-like"/>
    <property type="match status" value="1"/>
</dbReference>
<dbReference type="InterPro" id="IPR011006">
    <property type="entry name" value="CheY-like_superfamily"/>
</dbReference>
<dbReference type="InterPro" id="IPR025944">
    <property type="entry name" value="Sigma_54_int_dom_CS"/>
</dbReference>
<evidence type="ECO:0000256" key="2">
    <source>
        <dbReference type="ARBA" id="ARBA00022553"/>
    </source>
</evidence>
<evidence type="ECO:0000313" key="12">
    <source>
        <dbReference type="EMBL" id="KIE05916.1"/>
    </source>
</evidence>
<dbReference type="SUPFAM" id="SSF52540">
    <property type="entry name" value="P-loop containing nucleoside triphosphate hydrolases"/>
    <property type="match status" value="1"/>
</dbReference>
<dbReference type="AlphaFoldDB" id="A0A0C1N0S2"/>
<dbReference type="STRING" id="86105.NF27_CG00960"/>
<dbReference type="PROSITE" id="PS50045">
    <property type="entry name" value="SIGMA54_INTERACT_4"/>
    <property type="match status" value="1"/>
</dbReference>
<evidence type="ECO:0000256" key="9">
    <source>
        <dbReference type="PROSITE-ProRule" id="PRU00169"/>
    </source>
</evidence>
<evidence type="ECO:0000256" key="8">
    <source>
        <dbReference type="ARBA" id="ARBA00023163"/>
    </source>
</evidence>
<dbReference type="Proteomes" id="UP000031258">
    <property type="component" value="Unassembled WGS sequence"/>
</dbReference>
<dbReference type="SUPFAM" id="SSF52172">
    <property type="entry name" value="CheY-like"/>
    <property type="match status" value="1"/>
</dbReference>
<dbReference type="RefSeq" id="WP_039455176.1">
    <property type="nucleotide sequence ID" value="NZ_JSWE01000058.1"/>
</dbReference>
<dbReference type="SUPFAM" id="SSF46689">
    <property type="entry name" value="Homeodomain-like"/>
    <property type="match status" value="1"/>
</dbReference>
<feature type="modified residue" description="4-aspartylphosphate" evidence="9">
    <location>
        <position position="53"/>
    </location>
</feature>
<reference evidence="12 13" key="1">
    <citation type="submission" date="2014-11" db="EMBL/GenBank/DDBJ databases">
        <title>A Rickettsiales Symbiont of Amoebae With Ancient Features.</title>
        <authorList>
            <person name="Schulz F."/>
            <person name="Martijn J."/>
            <person name="Wascher F."/>
            <person name="Kostanjsek R."/>
            <person name="Ettema T.J."/>
            <person name="Horn M."/>
        </authorList>
    </citation>
    <scope>NUCLEOTIDE SEQUENCE [LARGE SCALE GENOMIC DNA]</scope>
    <source>
        <strain evidence="12 13">UWC36</strain>
    </source>
</reference>
<name>A0A0C1N0S2_9RICK</name>
<dbReference type="Pfam" id="PF25601">
    <property type="entry name" value="AAA_lid_14"/>
    <property type="match status" value="1"/>
</dbReference>
<dbReference type="SMART" id="SM00448">
    <property type="entry name" value="REC"/>
    <property type="match status" value="1"/>
</dbReference>
<keyword evidence="2 9" id="KW-0597">Phosphoprotein</keyword>
<dbReference type="SMART" id="SM00382">
    <property type="entry name" value="AAA"/>
    <property type="match status" value="1"/>
</dbReference>
<dbReference type="Gene3D" id="1.10.8.60">
    <property type="match status" value="1"/>
</dbReference>
<dbReference type="FunFam" id="3.40.50.300:FF:000006">
    <property type="entry name" value="DNA-binding transcriptional regulator NtrC"/>
    <property type="match status" value="1"/>
</dbReference>
<dbReference type="CDD" id="cd00009">
    <property type="entry name" value="AAA"/>
    <property type="match status" value="1"/>
</dbReference>
<dbReference type="Gene3D" id="3.40.50.2300">
    <property type="match status" value="1"/>
</dbReference>
<dbReference type="InterPro" id="IPR002197">
    <property type="entry name" value="HTH_Fis"/>
</dbReference>
<feature type="domain" description="Sigma-54 factor interaction" evidence="10">
    <location>
        <begin position="142"/>
        <end position="366"/>
    </location>
</feature>
<protein>
    <recommendedName>
        <fullName evidence="1">Putative response regulator NtrX-like</fullName>
    </recommendedName>
</protein>
<dbReference type="InterPro" id="IPR027417">
    <property type="entry name" value="P-loop_NTPase"/>
</dbReference>
<dbReference type="Gene3D" id="1.10.10.60">
    <property type="entry name" value="Homeodomain-like"/>
    <property type="match status" value="1"/>
</dbReference>
<dbReference type="InterPro" id="IPR058031">
    <property type="entry name" value="AAA_lid_NorR"/>
</dbReference>
<evidence type="ECO:0000259" key="10">
    <source>
        <dbReference type="PROSITE" id="PS50045"/>
    </source>
</evidence>
<dbReference type="EMBL" id="JSWE01000058">
    <property type="protein sequence ID" value="KIE05916.1"/>
    <property type="molecule type" value="Genomic_DNA"/>
</dbReference>
<dbReference type="PANTHER" id="PTHR32071:SF17">
    <property type="entry name" value="TRANSCRIPTIONAL REGULATOR (NTRC FAMILY)"/>
    <property type="match status" value="1"/>
</dbReference>
<evidence type="ECO:0000256" key="7">
    <source>
        <dbReference type="ARBA" id="ARBA00023159"/>
    </source>
</evidence>
<organism evidence="12 13">
    <name type="scientific">Candidatus Jidaibacter acanthamoebae</name>
    <dbReference type="NCBI Taxonomy" id="86105"/>
    <lineage>
        <taxon>Bacteria</taxon>
        <taxon>Pseudomonadati</taxon>
        <taxon>Pseudomonadota</taxon>
        <taxon>Alphaproteobacteria</taxon>
        <taxon>Rickettsiales</taxon>
        <taxon>Candidatus Midichloriaceae</taxon>
        <taxon>Candidatus Jidaibacter</taxon>
    </lineage>
</organism>
<dbReference type="Pfam" id="PF00158">
    <property type="entry name" value="Sigma54_activat"/>
    <property type="match status" value="1"/>
</dbReference>
<evidence type="ECO:0000256" key="1">
    <source>
        <dbReference type="ARBA" id="ARBA00014319"/>
    </source>
</evidence>
<keyword evidence="5" id="KW-0902">Two-component regulatory system</keyword>